<evidence type="ECO:0000313" key="2">
    <source>
        <dbReference type="Proteomes" id="UP000028582"/>
    </source>
</evidence>
<dbReference type="AlphaFoldDB" id="A0A080ZWG1"/>
<evidence type="ECO:0000313" key="1">
    <source>
        <dbReference type="EMBL" id="ETO70972.1"/>
    </source>
</evidence>
<reference evidence="1 2" key="1">
    <citation type="submission" date="2013-11" db="EMBL/GenBank/DDBJ databases">
        <title>The Genome Sequence of Phytophthora parasitica P1976.</title>
        <authorList>
            <consortium name="The Broad Institute Genomics Platform"/>
            <person name="Russ C."/>
            <person name="Tyler B."/>
            <person name="Panabieres F."/>
            <person name="Shan W."/>
            <person name="Tripathy S."/>
            <person name="Grunwald N."/>
            <person name="Machado M."/>
            <person name="Johnson C.S."/>
            <person name="Walker B."/>
            <person name="Young S."/>
            <person name="Zeng Q."/>
            <person name="Gargeya S."/>
            <person name="Fitzgerald M."/>
            <person name="Haas B."/>
            <person name="Abouelleil A."/>
            <person name="Allen A.W."/>
            <person name="Alvarado L."/>
            <person name="Arachchi H.M."/>
            <person name="Berlin A.M."/>
            <person name="Chapman S.B."/>
            <person name="Gainer-Dewar J."/>
            <person name="Goldberg J."/>
            <person name="Griggs A."/>
            <person name="Gujja S."/>
            <person name="Hansen M."/>
            <person name="Howarth C."/>
            <person name="Imamovic A."/>
            <person name="Ireland A."/>
            <person name="Larimer J."/>
            <person name="McCowan C."/>
            <person name="Murphy C."/>
            <person name="Pearson M."/>
            <person name="Poon T.W."/>
            <person name="Priest M."/>
            <person name="Roberts A."/>
            <person name="Saif S."/>
            <person name="Shea T."/>
            <person name="Sisk P."/>
            <person name="Sykes S."/>
            <person name="Wortman J."/>
            <person name="Nusbaum C."/>
            <person name="Birren B."/>
        </authorList>
    </citation>
    <scope>NUCLEOTIDE SEQUENCE [LARGE SCALE GENOMIC DNA]</scope>
    <source>
        <strain evidence="1 2">P1976</strain>
    </source>
</reference>
<sequence length="45" mass="5187">MKIEKRGTVGEALQEHERRGYTVMRLITIYIVSGLKNVLVLENDL</sequence>
<dbReference type="EMBL" id="ANJA01002246">
    <property type="protein sequence ID" value="ETO70972.1"/>
    <property type="molecule type" value="Genomic_DNA"/>
</dbReference>
<dbReference type="Proteomes" id="UP000028582">
    <property type="component" value="Unassembled WGS sequence"/>
</dbReference>
<organism evidence="1 2">
    <name type="scientific">Phytophthora nicotianae P1976</name>
    <dbReference type="NCBI Taxonomy" id="1317066"/>
    <lineage>
        <taxon>Eukaryota</taxon>
        <taxon>Sar</taxon>
        <taxon>Stramenopiles</taxon>
        <taxon>Oomycota</taxon>
        <taxon>Peronosporomycetes</taxon>
        <taxon>Peronosporales</taxon>
        <taxon>Peronosporaceae</taxon>
        <taxon>Phytophthora</taxon>
    </lineage>
</organism>
<gene>
    <name evidence="1" type="ORF">F444_12614</name>
</gene>
<comment type="caution">
    <text evidence="1">The sequence shown here is derived from an EMBL/GenBank/DDBJ whole genome shotgun (WGS) entry which is preliminary data.</text>
</comment>
<protein>
    <submittedName>
        <fullName evidence="1">Uncharacterized protein</fullName>
    </submittedName>
</protein>
<accession>A0A080ZWG1</accession>
<proteinExistence type="predicted"/>
<name>A0A080ZWG1_PHYNI</name>